<evidence type="ECO:0000313" key="2">
    <source>
        <dbReference type="Proteomes" id="UP000053558"/>
    </source>
</evidence>
<dbReference type="OrthoDB" id="432970at2759"/>
<dbReference type="Gene3D" id="6.10.140.2220">
    <property type="match status" value="1"/>
</dbReference>
<organism evidence="1 2">
    <name type="scientific">Coniophora puteana (strain RWD-64-598)</name>
    <name type="common">Brown rot fungus</name>
    <dbReference type="NCBI Taxonomy" id="741705"/>
    <lineage>
        <taxon>Eukaryota</taxon>
        <taxon>Fungi</taxon>
        <taxon>Dikarya</taxon>
        <taxon>Basidiomycota</taxon>
        <taxon>Agaricomycotina</taxon>
        <taxon>Agaricomycetes</taxon>
        <taxon>Agaricomycetidae</taxon>
        <taxon>Boletales</taxon>
        <taxon>Coniophorineae</taxon>
        <taxon>Coniophoraceae</taxon>
        <taxon>Coniophora</taxon>
    </lineage>
</organism>
<dbReference type="KEGG" id="cput:CONPUDRAFT_161835"/>
<sequence>MTSRQKSVSELSADPKMAHLMDNKASVWANKPNHGFPVTDVRTDRAEWVRDWDKGVEKLSKRLAMDVFLKMISGREDDDAYLSIELSRSDHDTLRQNKYRFGFNHTSLAHHVKASLSNPALALCTPKDWFTLITPEQRRDALNKGIEDACWSSCLGQDSRALCPEIISTALLKRKGLALFDFYDCYIAMALSAEEDPLKKDMVDSERWCRARFMVKDMDVEPQCMHENFEYVFELYTCYRQDFLDQFVQHSLMAIMKACGKHVTQNETPISRLILNTGARGLQELQDTRKEVNHRLSPLCEYCDLSPDEVSENSRFLVCGACKRQLNFEHYYCSKCVSLLFPLLVQTFDFRECQRLDWPQHKLDCGKTKNSKNRNEGVPEYKHSLASILQLSTRSKYPKADYLLFKMDDVWAFAATFLHDKAKRALFREKRALVTIGADRDGLDIVAKCLVEAVVDWSHSSKFKLTRESVIRQLSEEYEVDVKTCLEALEANLAASGDASRYKGMTIVLLPGKMVKLTK</sequence>
<gene>
    <name evidence="1" type="ORF">CONPUDRAFT_161835</name>
</gene>
<dbReference type="Proteomes" id="UP000053558">
    <property type="component" value="Unassembled WGS sequence"/>
</dbReference>
<dbReference type="EMBL" id="JH711573">
    <property type="protein sequence ID" value="EIW87250.1"/>
    <property type="molecule type" value="Genomic_DNA"/>
</dbReference>
<keyword evidence="2" id="KW-1185">Reference proteome</keyword>
<comment type="caution">
    <text evidence="1">The sequence shown here is derived from an EMBL/GenBank/DDBJ whole genome shotgun (WGS) entry which is preliminary data.</text>
</comment>
<proteinExistence type="predicted"/>
<reference evidence="2" key="1">
    <citation type="journal article" date="2012" name="Science">
        <title>The Paleozoic origin of enzymatic lignin decomposition reconstructed from 31 fungal genomes.</title>
        <authorList>
            <person name="Floudas D."/>
            <person name="Binder M."/>
            <person name="Riley R."/>
            <person name="Barry K."/>
            <person name="Blanchette R.A."/>
            <person name="Henrissat B."/>
            <person name="Martinez A.T."/>
            <person name="Otillar R."/>
            <person name="Spatafora J.W."/>
            <person name="Yadav J.S."/>
            <person name="Aerts A."/>
            <person name="Benoit I."/>
            <person name="Boyd A."/>
            <person name="Carlson A."/>
            <person name="Copeland A."/>
            <person name="Coutinho P.M."/>
            <person name="de Vries R.P."/>
            <person name="Ferreira P."/>
            <person name="Findley K."/>
            <person name="Foster B."/>
            <person name="Gaskell J."/>
            <person name="Glotzer D."/>
            <person name="Gorecki P."/>
            <person name="Heitman J."/>
            <person name="Hesse C."/>
            <person name="Hori C."/>
            <person name="Igarashi K."/>
            <person name="Jurgens J.A."/>
            <person name="Kallen N."/>
            <person name="Kersten P."/>
            <person name="Kohler A."/>
            <person name="Kuees U."/>
            <person name="Kumar T.K.A."/>
            <person name="Kuo A."/>
            <person name="LaButti K."/>
            <person name="Larrondo L.F."/>
            <person name="Lindquist E."/>
            <person name="Ling A."/>
            <person name="Lombard V."/>
            <person name="Lucas S."/>
            <person name="Lundell T."/>
            <person name="Martin R."/>
            <person name="McLaughlin D.J."/>
            <person name="Morgenstern I."/>
            <person name="Morin E."/>
            <person name="Murat C."/>
            <person name="Nagy L.G."/>
            <person name="Nolan M."/>
            <person name="Ohm R.A."/>
            <person name="Patyshakuliyeva A."/>
            <person name="Rokas A."/>
            <person name="Ruiz-Duenas F.J."/>
            <person name="Sabat G."/>
            <person name="Salamov A."/>
            <person name="Samejima M."/>
            <person name="Schmutz J."/>
            <person name="Slot J.C."/>
            <person name="St John F."/>
            <person name="Stenlid J."/>
            <person name="Sun H."/>
            <person name="Sun S."/>
            <person name="Syed K."/>
            <person name="Tsang A."/>
            <person name="Wiebenga A."/>
            <person name="Young D."/>
            <person name="Pisabarro A."/>
            <person name="Eastwood D.C."/>
            <person name="Martin F."/>
            <person name="Cullen D."/>
            <person name="Grigoriev I.V."/>
            <person name="Hibbett D.S."/>
        </authorList>
    </citation>
    <scope>NUCLEOTIDE SEQUENCE [LARGE SCALE GENOMIC DNA]</scope>
    <source>
        <strain evidence="2">RWD-64-598 SS2</strain>
    </source>
</reference>
<evidence type="ECO:0000313" key="1">
    <source>
        <dbReference type="EMBL" id="EIW87250.1"/>
    </source>
</evidence>
<dbReference type="AlphaFoldDB" id="A0A5M3N725"/>
<dbReference type="RefSeq" id="XP_007763802.1">
    <property type="nucleotide sequence ID" value="XM_007765612.1"/>
</dbReference>
<name>A0A5M3N725_CONPW</name>
<dbReference type="GeneID" id="19204596"/>
<accession>A0A5M3N725</accession>
<protein>
    <submittedName>
        <fullName evidence="1">Uncharacterized protein</fullName>
    </submittedName>
</protein>